<dbReference type="Pfam" id="PF00924">
    <property type="entry name" value="MS_channel_2nd"/>
    <property type="match status" value="1"/>
</dbReference>
<dbReference type="RefSeq" id="WP_379902427.1">
    <property type="nucleotide sequence ID" value="NZ_JBHRTR010000028.1"/>
</dbReference>
<dbReference type="SUPFAM" id="SSF50182">
    <property type="entry name" value="Sm-like ribonucleoproteins"/>
    <property type="match status" value="1"/>
</dbReference>
<evidence type="ECO:0000256" key="7">
    <source>
        <dbReference type="SAM" id="MobiDB-lite"/>
    </source>
</evidence>
<dbReference type="Proteomes" id="UP001595528">
    <property type="component" value="Unassembled WGS sequence"/>
</dbReference>
<feature type="region of interest" description="Disordered" evidence="7">
    <location>
        <begin position="353"/>
        <end position="408"/>
    </location>
</feature>
<comment type="subunit">
    <text evidence="6">Homoheptamer.</text>
</comment>
<comment type="subcellular location">
    <subcellularLocation>
        <location evidence="6">Cell inner membrane</location>
        <topology evidence="6">Multi-pass membrane protein</topology>
    </subcellularLocation>
    <subcellularLocation>
        <location evidence="1">Cell membrane</location>
        <topology evidence="1">Multi-pass membrane protein</topology>
    </subcellularLocation>
</comment>
<dbReference type="EMBL" id="JBHRTR010000028">
    <property type="protein sequence ID" value="MFC3228889.1"/>
    <property type="molecule type" value="Genomic_DNA"/>
</dbReference>
<dbReference type="InterPro" id="IPR023408">
    <property type="entry name" value="MscS_beta-dom_sf"/>
</dbReference>
<keyword evidence="10" id="KW-1185">Reference proteome</keyword>
<evidence type="ECO:0000259" key="8">
    <source>
        <dbReference type="PROSITE" id="PS50914"/>
    </source>
</evidence>
<feature type="domain" description="BON" evidence="8">
    <location>
        <begin position="2"/>
        <end position="68"/>
    </location>
</feature>
<dbReference type="Gene3D" id="2.30.30.60">
    <property type="match status" value="1"/>
</dbReference>
<keyword evidence="2" id="KW-1003">Cell membrane</keyword>
<dbReference type="Gene3D" id="3.30.70.100">
    <property type="match status" value="1"/>
</dbReference>
<dbReference type="InterPro" id="IPR011066">
    <property type="entry name" value="MscS_channel_C_sf"/>
</dbReference>
<keyword evidence="6" id="KW-0813">Transport</keyword>
<feature type="transmembrane region" description="Helical" evidence="6">
    <location>
        <begin position="92"/>
        <end position="111"/>
    </location>
</feature>
<protein>
    <recommendedName>
        <fullName evidence="6">Small-conductance mechanosensitive channel</fullName>
    </recommendedName>
</protein>
<sequence length="408" mass="44012">MSDHAIRNRLASLFEAVDGLSEVRVAVTDGVVSLTGTVLEPSARDLAGRLAGRVEHVATVRNEIALDDSLTRRLSPGLARVELRLRQAVEMLPLLAIALGCLLVVALLGIWVSRWTWPWGRVAPNAFVEGLYRQAVRLVFFVAGLVLALDIAGATALLGTILGAAGIVGLAVGFAVRDTIENYLASVMLSIRQPFRPNDHVRIEGHEGHVLRLTSRATILLSFDGNHVRIPNAAVFKAVIVNFTRNPERRLSFRLGVNADADLRAAVADGLAALRALPFMLDDPPAEAWIDEVGESNVVLFFCGWVDQRHSHFGVARGEAIRMVKEALEQGGFELPEPIYRLRLEGAEAAQALAAAPTRPAAGRSAPPAPEPEAATDVARPEPVARKVEEERRAGDGPDLLDRAAPEE</sequence>
<evidence type="ECO:0000256" key="2">
    <source>
        <dbReference type="ARBA" id="ARBA00022475"/>
    </source>
</evidence>
<feature type="compositionally biased region" description="Basic and acidic residues" evidence="7">
    <location>
        <begin position="379"/>
        <end position="408"/>
    </location>
</feature>
<feature type="transmembrane region" description="Helical" evidence="6">
    <location>
        <begin position="156"/>
        <end position="176"/>
    </location>
</feature>
<proteinExistence type="inferred from homology"/>
<comment type="caution">
    <text evidence="6">Lacks conserved residue(s) required for the propagation of feature annotation.</text>
</comment>
<dbReference type="InterPro" id="IPR006685">
    <property type="entry name" value="MscS_channel_2nd"/>
</dbReference>
<evidence type="ECO:0000313" key="10">
    <source>
        <dbReference type="Proteomes" id="UP001595528"/>
    </source>
</evidence>
<evidence type="ECO:0000256" key="1">
    <source>
        <dbReference type="ARBA" id="ARBA00004651"/>
    </source>
</evidence>
<evidence type="ECO:0000256" key="5">
    <source>
        <dbReference type="ARBA" id="ARBA00023136"/>
    </source>
</evidence>
<keyword evidence="6" id="KW-0406">Ion transport</keyword>
<evidence type="ECO:0000313" key="9">
    <source>
        <dbReference type="EMBL" id="MFC3228889.1"/>
    </source>
</evidence>
<keyword evidence="3 6" id="KW-0812">Transmembrane</keyword>
<dbReference type="SUPFAM" id="SSF82689">
    <property type="entry name" value="Mechanosensitive channel protein MscS (YggB), C-terminal domain"/>
    <property type="match status" value="1"/>
</dbReference>
<name>A0ABV7L2W0_9PROT</name>
<evidence type="ECO:0000256" key="6">
    <source>
        <dbReference type="RuleBase" id="RU369025"/>
    </source>
</evidence>
<gene>
    <name evidence="9" type="ORF">ACFOGJ_16710</name>
</gene>
<comment type="caution">
    <text evidence="9">The sequence shown here is derived from an EMBL/GenBank/DDBJ whole genome shotgun (WGS) entry which is preliminary data.</text>
</comment>
<dbReference type="Gene3D" id="3.30.1340.30">
    <property type="match status" value="1"/>
</dbReference>
<dbReference type="InterPro" id="IPR045275">
    <property type="entry name" value="MscS_archaea/bacteria_type"/>
</dbReference>
<dbReference type="PROSITE" id="PS50914">
    <property type="entry name" value="BON"/>
    <property type="match status" value="1"/>
</dbReference>
<reference evidence="10" key="1">
    <citation type="journal article" date="2019" name="Int. J. Syst. Evol. Microbiol.">
        <title>The Global Catalogue of Microorganisms (GCM) 10K type strain sequencing project: providing services to taxonomists for standard genome sequencing and annotation.</title>
        <authorList>
            <consortium name="The Broad Institute Genomics Platform"/>
            <consortium name="The Broad Institute Genome Sequencing Center for Infectious Disease"/>
            <person name="Wu L."/>
            <person name="Ma J."/>
        </authorList>
    </citation>
    <scope>NUCLEOTIDE SEQUENCE [LARGE SCALE GENOMIC DNA]</scope>
    <source>
        <strain evidence="10">KCTC 42964</strain>
    </source>
</reference>
<accession>A0ABV7L2W0</accession>
<dbReference type="PANTHER" id="PTHR30221">
    <property type="entry name" value="SMALL-CONDUCTANCE MECHANOSENSITIVE CHANNEL"/>
    <property type="match status" value="1"/>
</dbReference>
<keyword evidence="6" id="KW-0997">Cell inner membrane</keyword>
<feature type="compositionally biased region" description="Low complexity" evidence="7">
    <location>
        <begin position="353"/>
        <end position="366"/>
    </location>
</feature>
<comment type="function">
    <text evidence="6">Mechanosensitive channel that participates in the regulation of osmotic pressure changes within the cell, opening in response to stretch forces in the membrane lipid bilayer, without the need for other proteins. Contributes to normal resistance to hypoosmotic shock. Forms an ion channel of 1.0 nanosiemens conductance with a slight preference for anions.</text>
</comment>
<dbReference type="Gene3D" id="1.10.287.1260">
    <property type="match status" value="1"/>
</dbReference>
<evidence type="ECO:0000256" key="3">
    <source>
        <dbReference type="ARBA" id="ARBA00022692"/>
    </source>
</evidence>
<organism evidence="9 10">
    <name type="scientific">Marinibaculum pumilum</name>
    <dbReference type="NCBI Taxonomy" id="1766165"/>
    <lineage>
        <taxon>Bacteria</taxon>
        <taxon>Pseudomonadati</taxon>
        <taxon>Pseudomonadota</taxon>
        <taxon>Alphaproteobacteria</taxon>
        <taxon>Rhodospirillales</taxon>
        <taxon>Rhodospirillaceae</taxon>
        <taxon>Marinibaculum</taxon>
    </lineage>
</organism>
<keyword evidence="4 6" id="KW-1133">Transmembrane helix</keyword>
<keyword evidence="5 6" id="KW-0472">Membrane</keyword>
<dbReference type="InterPro" id="IPR010920">
    <property type="entry name" value="LSM_dom_sf"/>
</dbReference>
<dbReference type="PANTHER" id="PTHR30221:SF1">
    <property type="entry name" value="SMALL-CONDUCTANCE MECHANOSENSITIVE CHANNEL"/>
    <property type="match status" value="1"/>
</dbReference>
<dbReference type="Pfam" id="PF04972">
    <property type="entry name" value="BON"/>
    <property type="match status" value="1"/>
</dbReference>
<keyword evidence="6" id="KW-0407">Ion channel</keyword>
<comment type="similarity">
    <text evidence="6">Belongs to the MscS (TC 1.A.23) family.</text>
</comment>
<dbReference type="InterPro" id="IPR007055">
    <property type="entry name" value="BON_dom"/>
</dbReference>
<feature type="transmembrane region" description="Helical" evidence="6">
    <location>
        <begin position="131"/>
        <end position="149"/>
    </location>
</feature>
<evidence type="ECO:0000256" key="4">
    <source>
        <dbReference type="ARBA" id="ARBA00022989"/>
    </source>
</evidence>